<reference evidence="2" key="1">
    <citation type="submission" date="2017-09" db="EMBL/GenBank/DDBJ databases">
        <authorList>
            <person name="Varghese N."/>
            <person name="Submissions S."/>
        </authorList>
    </citation>
    <scope>NUCLEOTIDE SEQUENCE [LARGE SCALE GENOMIC DNA]</scope>
    <source>
        <strain evidence="2">JKS000234</strain>
    </source>
</reference>
<evidence type="ECO:0000313" key="2">
    <source>
        <dbReference type="Proteomes" id="UP000219271"/>
    </source>
</evidence>
<dbReference type="RefSeq" id="WP_097098564.1">
    <property type="nucleotide sequence ID" value="NZ_OCMY01000004.1"/>
</dbReference>
<dbReference type="Proteomes" id="UP000219271">
    <property type="component" value="Unassembled WGS sequence"/>
</dbReference>
<sequence length="166" mass="18942">MREQIQQINEIMKEVLAITNKKEGVCLYMGALLFAQIHDHFDLKPRFVTGSLTLYDKLVFAHKPIKPVFSGGSDFSGLWDGHAWVEVDNYIFDASIFWTIYSSKIPLELQSLFNYAFDGKHDYLIGSRTFLEKSGVVYKVFEELSDSDANILINSGFNAGIFDRII</sequence>
<proteinExistence type="predicted"/>
<name>A0A286DS65_9GAMM</name>
<gene>
    <name evidence="1" type="ORF">SAMN06273570_5161</name>
</gene>
<dbReference type="OrthoDB" id="7041729at2"/>
<keyword evidence="2" id="KW-1185">Reference proteome</keyword>
<evidence type="ECO:0000313" key="1">
    <source>
        <dbReference type="EMBL" id="SOD61491.1"/>
    </source>
</evidence>
<dbReference type="AlphaFoldDB" id="A0A286DS65"/>
<organism evidence="1 2">
    <name type="scientific">Candidatus Pantoea floridensis</name>
    <dbReference type="NCBI Taxonomy" id="1938870"/>
    <lineage>
        <taxon>Bacteria</taxon>
        <taxon>Pseudomonadati</taxon>
        <taxon>Pseudomonadota</taxon>
        <taxon>Gammaproteobacteria</taxon>
        <taxon>Enterobacterales</taxon>
        <taxon>Erwiniaceae</taxon>
        <taxon>Pantoea</taxon>
    </lineage>
</organism>
<accession>A0A286DS65</accession>
<protein>
    <submittedName>
        <fullName evidence="1">Uncharacterized protein</fullName>
    </submittedName>
</protein>
<dbReference type="EMBL" id="OCMY01000004">
    <property type="protein sequence ID" value="SOD61491.1"/>
    <property type="molecule type" value="Genomic_DNA"/>
</dbReference>